<evidence type="ECO:0000313" key="1">
    <source>
        <dbReference type="EMBL" id="MBC8547894.1"/>
    </source>
</evidence>
<proteinExistence type="predicted"/>
<comment type="caution">
    <text evidence="1">The sequence shown here is derived from an EMBL/GenBank/DDBJ whole genome shotgun (WGS) entry which is preliminary data.</text>
</comment>
<organism evidence="1 2">
    <name type="scientific">Ligaoa zhengdingensis</name>
    <dbReference type="NCBI Taxonomy" id="2763658"/>
    <lineage>
        <taxon>Bacteria</taxon>
        <taxon>Bacillati</taxon>
        <taxon>Bacillota</taxon>
        <taxon>Clostridia</taxon>
        <taxon>Eubacteriales</taxon>
        <taxon>Oscillospiraceae</taxon>
        <taxon>Ligaoa</taxon>
    </lineage>
</organism>
<protein>
    <submittedName>
        <fullName evidence="1">Uncharacterized protein</fullName>
    </submittedName>
</protein>
<dbReference type="AlphaFoldDB" id="A0A926I4Y5"/>
<keyword evidence="2" id="KW-1185">Reference proteome</keyword>
<gene>
    <name evidence="1" type="ORF">H8711_13375</name>
</gene>
<evidence type="ECO:0000313" key="2">
    <source>
        <dbReference type="Proteomes" id="UP000653127"/>
    </source>
</evidence>
<reference evidence="1" key="1">
    <citation type="submission" date="2020-08" db="EMBL/GenBank/DDBJ databases">
        <title>Genome public.</title>
        <authorList>
            <person name="Liu C."/>
            <person name="Sun Q."/>
        </authorList>
    </citation>
    <scope>NUCLEOTIDE SEQUENCE</scope>
    <source>
        <strain evidence="1">NSJ-31</strain>
    </source>
</reference>
<dbReference type="Proteomes" id="UP000653127">
    <property type="component" value="Unassembled WGS sequence"/>
</dbReference>
<sequence>MMKSELMENGTLIRTYSDAGMKIRQVETGNVYDEAVDVPPLRYAYEETDEPVDQGEESELDELREYYDRTQAVLPG</sequence>
<dbReference type="EMBL" id="JACRST010000060">
    <property type="protein sequence ID" value="MBC8547894.1"/>
    <property type="molecule type" value="Genomic_DNA"/>
</dbReference>
<dbReference type="RefSeq" id="WP_249283850.1">
    <property type="nucleotide sequence ID" value="NZ_JACRST010000060.1"/>
</dbReference>
<accession>A0A926I4Y5</accession>
<name>A0A926I4Y5_9FIRM</name>